<dbReference type="EMBL" id="KQ245785">
    <property type="protein sequence ID" value="KNC73316.1"/>
    <property type="molecule type" value="Genomic_DNA"/>
</dbReference>
<accession>A0A0L0F9V4</accession>
<evidence type="ECO:0000313" key="6">
    <source>
        <dbReference type="EMBL" id="KNC73316.1"/>
    </source>
</evidence>
<dbReference type="GO" id="GO:0000139">
    <property type="term" value="C:Golgi membrane"/>
    <property type="evidence" value="ECO:0007669"/>
    <property type="project" value="TreeGrafter"/>
</dbReference>
<evidence type="ECO:0000256" key="2">
    <source>
        <dbReference type="ARBA" id="ARBA00022801"/>
    </source>
</evidence>
<dbReference type="PROSITE" id="PS00137">
    <property type="entry name" value="SUBTILASE_HIS"/>
    <property type="match status" value="1"/>
</dbReference>
<reference evidence="6 7" key="1">
    <citation type="submission" date="2011-02" db="EMBL/GenBank/DDBJ databases">
        <title>The Genome Sequence of Sphaeroforma arctica JP610.</title>
        <authorList>
            <consortium name="The Broad Institute Genome Sequencing Platform"/>
            <person name="Russ C."/>
            <person name="Cuomo C."/>
            <person name="Young S.K."/>
            <person name="Zeng Q."/>
            <person name="Gargeya S."/>
            <person name="Alvarado L."/>
            <person name="Berlin A."/>
            <person name="Chapman S.B."/>
            <person name="Chen Z."/>
            <person name="Freedman E."/>
            <person name="Gellesch M."/>
            <person name="Goldberg J."/>
            <person name="Griggs A."/>
            <person name="Gujja S."/>
            <person name="Heilman E."/>
            <person name="Heiman D."/>
            <person name="Howarth C."/>
            <person name="Mehta T."/>
            <person name="Neiman D."/>
            <person name="Pearson M."/>
            <person name="Roberts A."/>
            <person name="Saif S."/>
            <person name="Shea T."/>
            <person name="Shenoy N."/>
            <person name="Sisk P."/>
            <person name="Stolte C."/>
            <person name="Sykes S."/>
            <person name="White J."/>
            <person name="Yandava C."/>
            <person name="Burger G."/>
            <person name="Gray M.W."/>
            <person name="Holland P.W.H."/>
            <person name="King N."/>
            <person name="Lang F.B.F."/>
            <person name="Roger A.J."/>
            <person name="Ruiz-Trillo I."/>
            <person name="Haas B."/>
            <person name="Nusbaum C."/>
            <person name="Birren B."/>
        </authorList>
    </citation>
    <scope>NUCLEOTIDE SEQUENCE [LARGE SCALE GENOMIC DNA]</scope>
    <source>
        <strain evidence="6 7">JP610</strain>
    </source>
</reference>
<dbReference type="GO" id="GO:0004252">
    <property type="term" value="F:serine-type endopeptidase activity"/>
    <property type="evidence" value="ECO:0007669"/>
    <property type="project" value="InterPro"/>
</dbReference>
<comment type="similarity">
    <text evidence="4">Belongs to the peptidase S8 family.</text>
</comment>
<dbReference type="PANTHER" id="PTHR42884">
    <property type="entry name" value="PROPROTEIN CONVERTASE SUBTILISIN/KEXIN-RELATED"/>
    <property type="match status" value="1"/>
</dbReference>
<dbReference type="PROSITE" id="PS51892">
    <property type="entry name" value="SUBTILASE"/>
    <property type="match status" value="1"/>
</dbReference>
<dbReference type="GeneID" id="25914629"/>
<dbReference type="RefSeq" id="XP_014147218.1">
    <property type="nucleotide sequence ID" value="XM_014291743.1"/>
</dbReference>
<dbReference type="InterPro" id="IPR000209">
    <property type="entry name" value="Peptidase_S8/S53_dom"/>
</dbReference>
<dbReference type="OrthoDB" id="300641at2759"/>
<dbReference type="SUPFAM" id="SSF52743">
    <property type="entry name" value="Subtilisin-like"/>
    <property type="match status" value="1"/>
</dbReference>
<dbReference type="PANTHER" id="PTHR42884:SF3">
    <property type="entry name" value="FURIN-LIKE PROTEASE 1, ISOFORMS 1_1-X_2"/>
    <property type="match status" value="1"/>
</dbReference>
<keyword evidence="3" id="KW-0720">Serine protease</keyword>
<comment type="caution">
    <text evidence="4">Lacks conserved residue(s) required for the propagation of feature annotation.</text>
</comment>
<evidence type="ECO:0000259" key="5">
    <source>
        <dbReference type="Pfam" id="PF00082"/>
    </source>
</evidence>
<organism evidence="6 7">
    <name type="scientific">Sphaeroforma arctica JP610</name>
    <dbReference type="NCBI Taxonomy" id="667725"/>
    <lineage>
        <taxon>Eukaryota</taxon>
        <taxon>Ichthyosporea</taxon>
        <taxon>Ichthyophonida</taxon>
        <taxon>Sphaeroforma</taxon>
    </lineage>
</organism>
<dbReference type="Pfam" id="PF00082">
    <property type="entry name" value="Peptidase_S8"/>
    <property type="match status" value="1"/>
</dbReference>
<dbReference type="GO" id="GO:0016486">
    <property type="term" value="P:peptide hormone processing"/>
    <property type="evidence" value="ECO:0007669"/>
    <property type="project" value="TreeGrafter"/>
</dbReference>
<gene>
    <name evidence="6" type="ORF">SARC_14125</name>
</gene>
<protein>
    <recommendedName>
        <fullName evidence="5">Peptidase S8/S53 domain-containing protein</fullName>
    </recommendedName>
</protein>
<dbReference type="InterPro" id="IPR023827">
    <property type="entry name" value="Peptidase_S8_Asp-AS"/>
</dbReference>
<dbReference type="GO" id="GO:0005802">
    <property type="term" value="C:trans-Golgi network"/>
    <property type="evidence" value="ECO:0007669"/>
    <property type="project" value="TreeGrafter"/>
</dbReference>
<dbReference type="AlphaFoldDB" id="A0A0L0F9V4"/>
<proteinExistence type="inferred from homology"/>
<dbReference type="Gene3D" id="3.40.50.200">
    <property type="entry name" value="Peptidase S8/S53 domain"/>
    <property type="match status" value="1"/>
</dbReference>
<keyword evidence="2" id="KW-0378">Hydrolase</keyword>
<keyword evidence="1" id="KW-0645">Protease</keyword>
<sequence length="93" mass="9903">HGADASPGSNINVLRVWDMNITGAGVVVTVVDDGLERNHPDLLQNYNAEASLDVNGNDDDPMPHYTKSNINKHGTRCAGEIAAVAGNNKYGQM</sequence>
<evidence type="ECO:0000256" key="3">
    <source>
        <dbReference type="ARBA" id="ARBA00022825"/>
    </source>
</evidence>
<name>A0A0L0F9V4_9EUKA</name>
<feature type="non-terminal residue" evidence="6">
    <location>
        <position position="1"/>
    </location>
</feature>
<keyword evidence="7" id="KW-1185">Reference proteome</keyword>
<dbReference type="Proteomes" id="UP000054560">
    <property type="component" value="Unassembled WGS sequence"/>
</dbReference>
<dbReference type="PROSITE" id="PS00136">
    <property type="entry name" value="SUBTILASE_ASP"/>
    <property type="match status" value="1"/>
</dbReference>
<dbReference type="InterPro" id="IPR036852">
    <property type="entry name" value="Peptidase_S8/S53_dom_sf"/>
</dbReference>
<dbReference type="PRINTS" id="PR00723">
    <property type="entry name" value="SUBTILISIN"/>
</dbReference>
<evidence type="ECO:0000256" key="4">
    <source>
        <dbReference type="PROSITE-ProRule" id="PRU01240"/>
    </source>
</evidence>
<dbReference type="InterPro" id="IPR015500">
    <property type="entry name" value="Peptidase_S8_subtilisin-rel"/>
</dbReference>
<feature type="domain" description="Peptidase S8/S53" evidence="5">
    <location>
        <begin position="23"/>
        <end position="88"/>
    </location>
</feature>
<evidence type="ECO:0000313" key="7">
    <source>
        <dbReference type="Proteomes" id="UP000054560"/>
    </source>
</evidence>
<dbReference type="eggNOG" id="KOG3525">
    <property type="taxonomic scope" value="Eukaryota"/>
</dbReference>
<evidence type="ECO:0000256" key="1">
    <source>
        <dbReference type="ARBA" id="ARBA00022670"/>
    </source>
</evidence>
<dbReference type="STRING" id="667725.A0A0L0F9V4"/>
<dbReference type="InterPro" id="IPR022398">
    <property type="entry name" value="Peptidase_S8_His-AS"/>
</dbReference>